<evidence type="ECO:0000313" key="4">
    <source>
        <dbReference type="Proteomes" id="UP001240447"/>
    </source>
</evidence>
<keyword evidence="4" id="KW-1185">Reference proteome</keyword>
<dbReference type="Proteomes" id="UP001240447">
    <property type="component" value="Unassembled WGS sequence"/>
</dbReference>
<keyword evidence="2" id="KW-1133">Transmembrane helix</keyword>
<protein>
    <submittedName>
        <fullName evidence="3">TRAP-type C4-dicarboxylate transport system permease small subunit</fullName>
    </submittedName>
</protein>
<reference evidence="3 4" key="1">
    <citation type="submission" date="2023-07" db="EMBL/GenBank/DDBJ databases">
        <title>Sequencing the genomes of 1000 actinobacteria strains.</title>
        <authorList>
            <person name="Klenk H.-P."/>
        </authorList>
    </citation>
    <scope>NUCLEOTIDE SEQUENCE [LARGE SCALE GENOMIC DNA]</scope>
    <source>
        <strain evidence="3 4">GD13</strain>
    </source>
</reference>
<dbReference type="RefSeq" id="WP_068118468.1">
    <property type="nucleotide sequence ID" value="NZ_CCXJ01000139.1"/>
</dbReference>
<evidence type="ECO:0000313" key="3">
    <source>
        <dbReference type="EMBL" id="MDP9820609.1"/>
    </source>
</evidence>
<feature type="transmembrane region" description="Helical" evidence="2">
    <location>
        <begin position="48"/>
        <end position="67"/>
    </location>
</feature>
<evidence type="ECO:0000256" key="2">
    <source>
        <dbReference type="SAM" id="Phobius"/>
    </source>
</evidence>
<name>A0ABT9NJM3_9ACTN</name>
<sequence>MALDPVIAHGLLTLLAQTSVDVLAWVPMDQAQLDPVPEDTEVKAGWTALLLWIGMAVAVVALAFSLVHRLRNARDHYGDVDADKVAEEPDPRFPDRRSEGDSGS</sequence>
<comment type="caution">
    <text evidence="3">The sequence shown here is derived from an EMBL/GenBank/DDBJ whole genome shotgun (WGS) entry which is preliminary data.</text>
</comment>
<keyword evidence="2" id="KW-0472">Membrane</keyword>
<accession>A0ABT9NJM3</accession>
<dbReference type="EMBL" id="JAUSQM010000001">
    <property type="protein sequence ID" value="MDP9820609.1"/>
    <property type="molecule type" value="Genomic_DNA"/>
</dbReference>
<evidence type="ECO:0000256" key="1">
    <source>
        <dbReference type="SAM" id="MobiDB-lite"/>
    </source>
</evidence>
<feature type="region of interest" description="Disordered" evidence="1">
    <location>
        <begin position="78"/>
        <end position="104"/>
    </location>
</feature>
<keyword evidence="2" id="KW-0812">Transmembrane</keyword>
<gene>
    <name evidence="3" type="ORF">J2S59_000418</name>
</gene>
<proteinExistence type="predicted"/>
<organism evidence="3 4">
    <name type="scientific">Nocardioides massiliensis</name>
    <dbReference type="NCBI Taxonomy" id="1325935"/>
    <lineage>
        <taxon>Bacteria</taxon>
        <taxon>Bacillati</taxon>
        <taxon>Actinomycetota</taxon>
        <taxon>Actinomycetes</taxon>
        <taxon>Propionibacteriales</taxon>
        <taxon>Nocardioidaceae</taxon>
        <taxon>Nocardioides</taxon>
    </lineage>
</organism>